<organism evidence="3 4">
    <name type="scientific">Halocaridina rubra</name>
    <name type="common">Hawaiian red shrimp</name>
    <dbReference type="NCBI Taxonomy" id="373956"/>
    <lineage>
        <taxon>Eukaryota</taxon>
        <taxon>Metazoa</taxon>
        <taxon>Ecdysozoa</taxon>
        <taxon>Arthropoda</taxon>
        <taxon>Crustacea</taxon>
        <taxon>Multicrustacea</taxon>
        <taxon>Malacostraca</taxon>
        <taxon>Eumalacostraca</taxon>
        <taxon>Eucarida</taxon>
        <taxon>Decapoda</taxon>
        <taxon>Pleocyemata</taxon>
        <taxon>Caridea</taxon>
        <taxon>Atyoidea</taxon>
        <taxon>Atyidae</taxon>
        <taxon>Halocaridina</taxon>
    </lineage>
</organism>
<sequence>MRSALLLCIMVATVSTAPQGHLGHDGKAVSSTTVYEDRIEIQKPVLPSILHRQRRGLMDWFKKYFSRTSENIDTKATVSNGLIEQSTTSRPSPKEMNALSYHGDTDVNFLGVRPRNNPDAELVDMNLLSYNDVLDTRGPDTEVFNTIRPQASVTDTIEMQADDFDERKPFLGVSKVKGFHSEDFDAKEPQSYVSGARLKPTATLNEPISADVVPFEPISSPLSYQGDTDVNYVDVETRDNPDAEVFDIELFKEKRGRDLAKRDEPLRTQLPKSQAKRMQPVSQPSKSQKSFHGDTDVNYVGIQPLENLDAEIFNKELIKQQRDNYRSVPMAPIPIQPIVPQHIRSQPAIPQLIKSLPRGSQHIRSQPRKSQFTRSQTRRVKMVSPAHRSQPYTSGRLRYIGGAHLR</sequence>
<feature type="compositionally biased region" description="Polar residues" evidence="1">
    <location>
        <begin position="362"/>
        <end position="375"/>
    </location>
</feature>
<dbReference type="Proteomes" id="UP001381693">
    <property type="component" value="Unassembled WGS sequence"/>
</dbReference>
<protein>
    <submittedName>
        <fullName evidence="3">Uncharacterized protein</fullName>
    </submittedName>
</protein>
<keyword evidence="4" id="KW-1185">Reference proteome</keyword>
<feature type="signal peptide" evidence="2">
    <location>
        <begin position="1"/>
        <end position="16"/>
    </location>
</feature>
<evidence type="ECO:0000313" key="3">
    <source>
        <dbReference type="EMBL" id="KAK7080511.1"/>
    </source>
</evidence>
<gene>
    <name evidence="3" type="ORF">SK128_003915</name>
</gene>
<feature type="region of interest" description="Disordered" evidence="1">
    <location>
        <begin position="358"/>
        <end position="393"/>
    </location>
</feature>
<reference evidence="3 4" key="1">
    <citation type="submission" date="2023-11" db="EMBL/GenBank/DDBJ databases">
        <title>Halocaridina rubra genome assembly.</title>
        <authorList>
            <person name="Smith C."/>
        </authorList>
    </citation>
    <scope>NUCLEOTIDE SEQUENCE [LARGE SCALE GENOMIC DNA]</scope>
    <source>
        <strain evidence="3">EP-1</strain>
        <tissue evidence="3">Whole</tissue>
    </source>
</reference>
<evidence type="ECO:0000256" key="2">
    <source>
        <dbReference type="SAM" id="SignalP"/>
    </source>
</evidence>
<keyword evidence="2" id="KW-0732">Signal</keyword>
<accession>A0AAN9A4L4</accession>
<evidence type="ECO:0000313" key="4">
    <source>
        <dbReference type="Proteomes" id="UP001381693"/>
    </source>
</evidence>
<feature type="chain" id="PRO_5042836424" evidence="2">
    <location>
        <begin position="17"/>
        <end position="406"/>
    </location>
</feature>
<feature type="compositionally biased region" description="Low complexity" evidence="1">
    <location>
        <begin position="279"/>
        <end position="290"/>
    </location>
</feature>
<evidence type="ECO:0000256" key="1">
    <source>
        <dbReference type="SAM" id="MobiDB-lite"/>
    </source>
</evidence>
<dbReference type="EMBL" id="JAXCGZ010005887">
    <property type="protein sequence ID" value="KAK7080511.1"/>
    <property type="molecule type" value="Genomic_DNA"/>
</dbReference>
<feature type="region of interest" description="Disordered" evidence="1">
    <location>
        <begin position="259"/>
        <end position="294"/>
    </location>
</feature>
<name>A0AAN9A4L4_HALRR</name>
<dbReference type="AlphaFoldDB" id="A0AAN9A4L4"/>
<comment type="caution">
    <text evidence="3">The sequence shown here is derived from an EMBL/GenBank/DDBJ whole genome shotgun (WGS) entry which is preliminary data.</text>
</comment>
<proteinExistence type="predicted"/>